<dbReference type="InterPro" id="IPR055259">
    <property type="entry name" value="YkvP/CgeB_Glyco_trans-like"/>
</dbReference>
<feature type="domain" description="Spore protein YkvP/CgeB glycosyl transferase-like" evidence="1">
    <location>
        <begin position="246"/>
        <end position="386"/>
    </location>
</feature>
<accession>A0A6L5XYT9</accession>
<dbReference type="GO" id="GO:0016740">
    <property type="term" value="F:transferase activity"/>
    <property type="evidence" value="ECO:0007669"/>
    <property type="project" value="UniProtKB-KW"/>
</dbReference>
<evidence type="ECO:0000259" key="1">
    <source>
        <dbReference type="Pfam" id="PF13524"/>
    </source>
</evidence>
<dbReference type="RefSeq" id="WP_154519272.1">
    <property type="nucleotide sequence ID" value="NZ_VUMT01000010.1"/>
</dbReference>
<proteinExistence type="predicted"/>
<reference evidence="2 3" key="1">
    <citation type="submission" date="2019-08" db="EMBL/GenBank/DDBJ databases">
        <title>In-depth cultivation of the pig gut microbiome towards novel bacterial diversity and tailored functional studies.</title>
        <authorList>
            <person name="Wylensek D."/>
            <person name="Hitch T.C.A."/>
            <person name="Clavel T."/>
        </authorList>
    </citation>
    <scope>NUCLEOTIDE SEQUENCE [LARGE SCALE GENOMIC DNA]</scope>
    <source>
        <strain evidence="2 3">WCA-693-APC-MOT-I</strain>
    </source>
</reference>
<protein>
    <submittedName>
        <fullName evidence="2">Glycosyltransferase</fullName>
    </submittedName>
</protein>
<dbReference type="AlphaFoldDB" id="A0A6L5XYT9"/>
<dbReference type="Proteomes" id="UP000482209">
    <property type="component" value="Unassembled WGS sequence"/>
</dbReference>
<organism evidence="2 3">
    <name type="scientific">Velocimicrobium porci</name>
    <dbReference type="NCBI Taxonomy" id="2606634"/>
    <lineage>
        <taxon>Bacteria</taxon>
        <taxon>Bacillati</taxon>
        <taxon>Bacillota</taxon>
        <taxon>Clostridia</taxon>
        <taxon>Lachnospirales</taxon>
        <taxon>Lachnospiraceae</taxon>
        <taxon>Velocimicrobium</taxon>
    </lineage>
</organism>
<dbReference type="Pfam" id="PF13524">
    <property type="entry name" value="Glyco_trans_1_2"/>
    <property type="match status" value="1"/>
</dbReference>
<dbReference type="Gene3D" id="3.40.50.2000">
    <property type="entry name" value="Glycogen Phosphorylase B"/>
    <property type="match status" value="1"/>
</dbReference>
<gene>
    <name evidence="2" type="ORF">FYJ58_08235</name>
</gene>
<keyword evidence="3" id="KW-1185">Reference proteome</keyword>
<name>A0A6L5XYT9_9FIRM</name>
<comment type="caution">
    <text evidence="2">The sequence shown here is derived from an EMBL/GenBank/DDBJ whole genome shotgun (WGS) entry which is preliminary data.</text>
</comment>
<sequence>MKILVYEWNGYGYRDVKEVFQSLGIEIDRIGYAIIDNDANRERKEEFLRKKLEEKINETVYDAVFSFNFFPVIASICNQKGMAYISWIYDSPCEDLYTKESYYDCNHIFVFDREVVEELRRLGNNRVQYLPLGVHLDRLERLQITQEDNLKYASEISFVGQTYSDKISIDNAEIPMELMGYIEGILQSQKAIYGYDLLDKLLNESLTKEILKYYPIGETGKACSISKRQKLLWDMGRMVTKRERIEILERLAKNYQVNLYTETIDEKLQNVNMKGAALYFSEAPKIFRLSKINLNITLKTIRSGIPLRVMDIVGAGGFCISNYQQGILEEFEENKEIVLYYGLKDLEEKVNYYLKHDEERMQIRRNALERVKQCHTMQKRVEQMLQMV</sequence>
<evidence type="ECO:0000313" key="3">
    <source>
        <dbReference type="Proteomes" id="UP000482209"/>
    </source>
</evidence>
<keyword evidence="2" id="KW-0808">Transferase</keyword>
<dbReference type="EMBL" id="VUMT01000010">
    <property type="protein sequence ID" value="MSS63864.1"/>
    <property type="molecule type" value="Genomic_DNA"/>
</dbReference>
<evidence type="ECO:0000313" key="2">
    <source>
        <dbReference type="EMBL" id="MSS63864.1"/>
    </source>
</evidence>